<evidence type="ECO:0000313" key="2">
    <source>
        <dbReference type="EMBL" id="MCE7029057.1"/>
    </source>
</evidence>
<dbReference type="Proteomes" id="UP001139035">
    <property type="component" value="Unassembled WGS sequence"/>
</dbReference>
<reference evidence="2" key="1">
    <citation type="submission" date="2022-01" db="EMBL/GenBank/DDBJ databases">
        <title>Jiella avicenniae sp. nov., a novel endophytic bacterium isolated from bark of Avicennia marina.</title>
        <authorList>
            <person name="Tuo L."/>
        </authorList>
    </citation>
    <scope>NUCLEOTIDE SEQUENCE</scope>
    <source>
        <strain evidence="2">CBK1P-4</strain>
    </source>
</reference>
<dbReference type="EMBL" id="JAJUWU010000014">
    <property type="protein sequence ID" value="MCE7029057.1"/>
    <property type="molecule type" value="Genomic_DNA"/>
</dbReference>
<keyword evidence="3" id="KW-1185">Reference proteome</keyword>
<dbReference type="AlphaFoldDB" id="A0A9X1P0Y8"/>
<accession>A0A9X1P0Y8</accession>
<evidence type="ECO:0000256" key="1">
    <source>
        <dbReference type="SAM" id="MobiDB-lite"/>
    </source>
</evidence>
<protein>
    <submittedName>
        <fullName evidence="2">Uncharacterized protein</fullName>
    </submittedName>
</protein>
<comment type="caution">
    <text evidence="2">The sequence shown here is derived from an EMBL/GenBank/DDBJ whole genome shotgun (WGS) entry which is preliminary data.</text>
</comment>
<name>A0A9X1P0Y8_9HYPH</name>
<proteinExistence type="predicted"/>
<gene>
    <name evidence="2" type="ORF">LZD57_13750</name>
</gene>
<organism evidence="2 3">
    <name type="scientific">Jiella avicenniae</name>
    <dbReference type="NCBI Taxonomy" id="2907202"/>
    <lineage>
        <taxon>Bacteria</taxon>
        <taxon>Pseudomonadati</taxon>
        <taxon>Pseudomonadota</taxon>
        <taxon>Alphaproteobacteria</taxon>
        <taxon>Hyphomicrobiales</taxon>
        <taxon>Aurantimonadaceae</taxon>
        <taxon>Jiella</taxon>
    </lineage>
</organism>
<sequence>MRHGAMMIWSETSFANRPTVIAGAPFLGQKPNIVAAVDAPARPICQSRPAGGQGNRSNLWPGWRLA</sequence>
<feature type="region of interest" description="Disordered" evidence="1">
    <location>
        <begin position="46"/>
        <end position="66"/>
    </location>
</feature>
<evidence type="ECO:0000313" key="3">
    <source>
        <dbReference type="Proteomes" id="UP001139035"/>
    </source>
</evidence>